<evidence type="ECO:0000313" key="4">
    <source>
        <dbReference type="Proteomes" id="UP000435112"/>
    </source>
</evidence>
<evidence type="ECO:0000313" key="1">
    <source>
        <dbReference type="EMBL" id="KAE8984441.1"/>
    </source>
</evidence>
<dbReference type="AlphaFoldDB" id="A0A6A3IQR0"/>
<organism evidence="1 4">
    <name type="scientific">Phytophthora rubi</name>
    <dbReference type="NCBI Taxonomy" id="129364"/>
    <lineage>
        <taxon>Eukaryota</taxon>
        <taxon>Sar</taxon>
        <taxon>Stramenopiles</taxon>
        <taxon>Oomycota</taxon>
        <taxon>Peronosporomycetes</taxon>
        <taxon>Peronosporales</taxon>
        <taxon>Peronosporaceae</taxon>
        <taxon>Phytophthora</taxon>
    </lineage>
</organism>
<comment type="caution">
    <text evidence="1">The sequence shown here is derived from an EMBL/GenBank/DDBJ whole genome shotgun (WGS) entry which is preliminary data.</text>
</comment>
<name>A0A6A3IQR0_9STRA</name>
<accession>A0A6A3IQR0</accession>
<dbReference type="EMBL" id="QXFU01002543">
    <property type="protein sequence ID" value="KAE8984441.1"/>
    <property type="molecule type" value="Genomic_DNA"/>
</dbReference>
<reference evidence="1 4" key="1">
    <citation type="submission" date="2018-09" db="EMBL/GenBank/DDBJ databases">
        <title>Genomic investigation of the strawberry pathogen Phytophthora fragariae indicates pathogenicity is determined by transcriptional variation in three key races.</title>
        <authorList>
            <person name="Adams T.M."/>
            <person name="Armitage A.D."/>
            <person name="Sobczyk M.K."/>
            <person name="Bates H.J."/>
            <person name="Dunwell J.M."/>
            <person name="Nellist C.F."/>
            <person name="Harrison R.J."/>
        </authorList>
    </citation>
    <scope>NUCLEOTIDE SEQUENCE [LARGE SCALE GENOMIC DNA]</scope>
    <source>
        <strain evidence="1 4">SCRP324</strain>
        <strain evidence="2 3">SCRP333</strain>
    </source>
</reference>
<evidence type="ECO:0000313" key="2">
    <source>
        <dbReference type="EMBL" id="KAE9289239.1"/>
    </source>
</evidence>
<protein>
    <submittedName>
        <fullName evidence="1">Uncharacterized protein</fullName>
    </submittedName>
</protein>
<proteinExistence type="predicted"/>
<dbReference type="Proteomes" id="UP000434957">
    <property type="component" value="Unassembled WGS sequence"/>
</dbReference>
<evidence type="ECO:0000313" key="3">
    <source>
        <dbReference type="Proteomes" id="UP000434957"/>
    </source>
</evidence>
<gene>
    <name evidence="1" type="ORF">PR002_g22938</name>
    <name evidence="2" type="ORF">PR003_g25609</name>
</gene>
<sequence>MSSMRASSLCMALRKSGAAIVSPYSSSSLKTVGILRVSSGRKSPSRPVIEHINTNRCLRGSLSCHCLQMPRASITSLTLLSYPSRNTMVFFLDEVLLRSHCNWNSSVGMSIVHIIFSSPLSQTQLTNLSLRERCSQTTSHCDGFSAYANANAVHDFPVPGAPAIHNSAYVRIQHRCISLHCSSNCGRQNSVNGLSP</sequence>
<dbReference type="EMBL" id="QXFT01003108">
    <property type="protein sequence ID" value="KAE9289239.1"/>
    <property type="molecule type" value="Genomic_DNA"/>
</dbReference>
<keyword evidence="3" id="KW-1185">Reference proteome</keyword>
<dbReference type="Proteomes" id="UP000435112">
    <property type="component" value="Unassembled WGS sequence"/>
</dbReference>